<dbReference type="Gene3D" id="3.90.1150.10">
    <property type="entry name" value="Aspartate Aminotransferase, domain 1"/>
    <property type="match status" value="2"/>
</dbReference>
<dbReference type="InterPro" id="IPR015424">
    <property type="entry name" value="PyrdxlP-dep_Trfase"/>
</dbReference>
<keyword evidence="3" id="KW-0663">Pyridoxal phosphate</keyword>
<dbReference type="SUPFAM" id="SSF53383">
    <property type="entry name" value="PLP-dependent transferases"/>
    <property type="match status" value="1"/>
</dbReference>
<evidence type="ECO:0000256" key="5">
    <source>
        <dbReference type="ARBA" id="ARBA00037974"/>
    </source>
</evidence>
<name>A0ABY7ZNT0_9ACTN</name>
<dbReference type="Proteomes" id="UP001219605">
    <property type="component" value="Chromosome"/>
</dbReference>
<evidence type="ECO:0000313" key="9">
    <source>
        <dbReference type="Proteomes" id="UP001219605"/>
    </source>
</evidence>
<dbReference type="CDD" id="cd00609">
    <property type="entry name" value="AAT_like"/>
    <property type="match status" value="1"/>
</dbReference>
<organism evidence="8 9">
    <name type="scientific">Micromonospora cathayae</name>
    <dbReference type="NCBI Taxonomy" id="3028804"/>
    <lineage>
        <taxon>Bacteria</taxon>
        <taxon>Bacillati</taxon>
        <taxon>Actinomycetota</taxon>
        <taxon>Actinomycetes</taxon>
        <taxon>Micromonosporales</taxon>
        <taxon>Micromonosporaceae</taxon>
        <taxon>Micromonospora</taxon>
    </lineage>
</organism>
<comment type="cofactor">
    <cofactor evidence="1">
        <name>pyridoxal 5'-phosphate</name>
        <dbReference type="ChEBI" id="CHEBI:597326"/>
    </cofactor>
</comment>
<accession>A0ABY7ZNT0</accession>
<keyword evidence="8" id="KW-0808">Transferase</keyword>
<evidence type="ECO:0000256" key="1">
    <source>
        <dbReference type="ARBA" id="ARBA00001933"/>
    </source>
</evidence>
<dbReference type="GO" id="GO:0008483">
    <property type="term" value="F:transaminase activity"/>
    <property type="evidence" value="ECO:0007669"/>
    <property type="project" value="UniProtKB-KW"/>
</dbReference>
<sequence length="472" mass="49467">MAAPTPSTDRTPDRNPLTVLTLDELRQRTSVKWRTHPNDVLPLWVAEQDVPLAAPVADALRRAIDLGDTGYPHGTAYAEAVGEFAARRWGWHDFRVDHTTVVPDVMMGIVEVLRLVSDPGDAVVVCSPVYPPFYAFVRHADRQVIEAPLGPDLRMDPAALDDAFRRARSCGRRPVFLLCNPHNPTGVVHRRDELAAVAALADRHGVRVVADEIHAPLVLPGARFTPYLTVPGAENAFALLSASKGWNLAGLKAAVAIAGSRAAADLDRMPEEVGHGPSHLGVLAHTAAFRDGGEWLDLLLDGLDANRTLLGTLLAEHLPTVGYHRPEGTYLAWLDCARLGVATGHPDTAAAERPGTAAAEGPAGVAAGQPGLVTAGQPGLVTAGQPGGEPDPDHGSGGSGTAGEPGVVSEVAGPAKMFLDRARVALSSGHVFGTGGSGFVRLNFATSPAILTDAVTRMGRAVDSLRSRAGTS</sequence>
<dbReference type="PANTHER" id="PTHR43525">
    <property type="entry name" value="PROTEIN MALY"/>
    <property type="match status" value="1"/>
</dbReference>
<keyword evidence="4" id="KW-0456">Lyase</keyword>
<evidence type="ECO:0000259" key="7">
    <source>
        <dbReference type="Pfam" id="PF00155"/>
    </source>
</evidence>
<dbReference type="Pfam" id="PF00155">
    <property type="entry name" value="Aminotran_1_2"/>
    <property type="match status" value="1"/>
</dbReference>
<evidence type="ECO:0000256" key="2">
    <source>
        <dbReference type="ARBA" id="ARBA00012224"/>
    </source>
</evidence>
<dbReference type="EMBL" id="CP118615">
    <property type="protein sequence ID" value="WDZ83723.1"/>
    <property type="molecule type" value="Genomic_DNA"/>
</dbReference>
<evidence type="ECO:0000256" key="6">
    <source>
        <dbReference type="SAM" id="MobiDB-lite"/>
    </source>
</evidence>
<dbReference type="EC" id="4.4.1.13" evidence="2"/>
<feature type="region of interest" description="Disordered" evidence="6">
    <location>
        <begin position="347"/>
        <end position="408"/>
    </location>
</feature>
<evidence type="ECO:0000313" key="8">
    <source>
        <dbReference type="EMBL" id="WDZ83723.1"/>
    </source>
</evidence>
<comment type="similarity">
    <text evidence="5">Belongs to the class-II pyridoxal-phosphate-dependent aminotransferase family. MalY/PatB cystathionine beta-lyase subfamily.</text>
</comment>
<dbReference type="InterPro" id="IPR015422">
    <property type="entry name" value="PyrdxlP-dep_Trfase_small"/>
</dbReference>
<dbReference type="PANTHER" id="PTHR43525:SF2">
    <property type="entry name" value="CYSTATHIONINE BETA-LYASE-RELATED"/>
    <property type="match status" value="1"/>
</dbReference>
<evidence type="ECO:0000256" key="3">
    <source>
        <dbReference type="ARBA" id="ARBA00022898"/>
    </source>
</evidence>
<evidence type="ECO:0000256" key="4">
    <source>
        <dbReference type="ARBA" id="ARBA00023239"/>
    </source>
</evidence>
<dbReference type="RefSeq" id="WP_275030281.1">
    <property type="nucleotide sequence ID" value="NZ_CP118615.1"/>
</dbReference>
<keyword evidence="8" id="KW-0032">Aminotransferase</keyword>
<keyword evidence="9" id="KW-1185">Reference proteome</keyword>
<dbReference type="InterPro" id="IPR051798">
    <property type="entry name" value="Class-II_PLP-Dep_Aminotrans"/>
</dbReference>
<protein>
    <recommendedName>
        <fullName evidence="2">cysteine-S-conjugate beta-lyase</fullName>
        <ecNumber evidence="2">4.4.1.13</ecNumber>
    </recommendedName>
</protein>
<dbReference type="InterPro" id="IPR004839">
    <property type="entry name" value="Aminotransferase_I/II_large"/>
</dbReference>
<dbReference type="InterPro" id="IPR015421">
    <property type="entry name" value="PyrdxlP-dep_Trfase_major"/>
</dbReference>
<feature type="compositionally biased region" description="Low complexity" evidence="6">
    <location>
        <begin position="348"/>
        <end position="368"/>
    </location>
</feature>
<dbReference type="Gene3D" id="3.40.640.10">
    <property type="entry name" value="Type I PLP-dependent aspartate aminotransferase-like (Major domain)"/>
    <property type="match status" value="1"/>
</dbReference>
<reference evidence="8 9" key="1">
    <citation type="submission" date="2023-02" db="EMBL/GenBank/DDBJ databases">
        <authorList>
            <person name="Mo P."/>
        </authorList>
    </citation>
    <scope>NUCLEOTIDE SEQUENCE [LARGE SCALE GENOMIC DNA]</scope>
    <source>
        <strain evidence="8 9">HUAS 3</strain>
    </source>
</reference>
<proteinExistence type="inferred from homology"/>
<feature type="domain" description="Aminotransferase class I/classII large" evidence="7">
    <location>
        <begin position="76"/>
        <end position="339"/>
    </location>
</feature>
<gene>
    <name evidence="8" type="ORF">PVK37_25155</name>
</gene>